<dbReference type="GO" id="GO:0008198">
    <property type="term" value="F:ferrous iron binding"/>
    <property type="evidence" value="ECO:0007669"/>
    <property type="project" value="TreeGrafter"/>
</dbReference>
<keyword evidence="6 12" id="KW-0479">Metal-binding</keyword>
<dbReference type="InterPro" id="IPR012347">
    <property type="entry name" value="Ferritin-like"/>
</dbReference>
<feature type="domain" description="Ferritin-like diiron" evidence="15">
    <location>
        <begin position="99"/>
        <end position="252"/>
    </location>
</feature>
<dbReference type="EMBL" id="CP031044">
    <property type="protein sequence ID" value="QDZ23614.1"/>
    <property type="molecule type" value="Genomic_DNA"/>
</dbReference>
<comment type="function">
    <text evidence="9">Stores iron in a soluble, non-toxic, readily available form. Important for iron homeostasis. Has ferroxidase activity. Iron is taken up in the ferrous form and deposited as ferric hydroxides after oxidation.</text>
</comment>
<dbReference type="PROSITE" id="PS50905">
    <property type="entry name" value="FERRITIN_LIKE"/>
    <property type="match status" value="1"/>
</dbReference>
<dbReference type="SUPFAM" id="SSF47240">
    <property type="entry name" value="Ferritin-like"/>
    <property type="match status" value="1"/>
</dbReference>
<comment type="similarity">
    <text evidence="2 13">Belongs to the ferritin family.</text>
</comment>
<dbReference type="GO" id="GO:0009507">
    <property type="term" value="C:chloroplast"/>
    <property type="evidence" value="ECO:0007669"/>
    <property type="project" value="UniProtKB-SubCell"/>
</dbReference>
<evidence type="ECO:0000256" key="14">
    <source>
        <dbReference type="SAM" id="MobiDB-lite"/>
    </source>
</evidence>
<keyword evidence="17" id="KW-1185">Reference proteome</keyword>
<dbReference type="InterPro" id="IPR001519">
    <property type="entry name" value="Ferritin"/>
</dbReference>
<dbReference type="PROSITE" id="PS00204">
    <property type="entry name" value="FERRITIN_2"/>
    <property type="match status" value="1"/>
</dbReference>
<dbReference type="AlphaFoldDB" id="A0A5B8MV32"/>
<dbReference type="CDD" id="cd01056">
    <property type="entry name" value="Euk_Ferritin"/>
    <property type="match status" value="1"/>
</dbReference>
<keyword evidence="7 13" id="KW-0560">Oxidoreductase</keyword>
<comment type="catalytic activity">
    <reaction evidence="11 13">
        <text>4 Fe(2+) + O2 + 4 H(+) = 4 Fe(3+) + 2 H2O</text>
        <dbReference type="Rhea" id="RHEA:11148"/>
        <dbReference type="ChEBI" id="CHEBI:15377"/>
        <dbReference type="ChEBI" id="CHEBI:15378"/>
        <dbReference type="ChEBI" id="CHEBI:15379"/>
        <dbReference type="ChEBI" id="CHEBI:29033"/>
        <dbReference type="ChEBI" id="CHEBI:29034"/>
        <dbReference type="EC" id="1.16.3.1"/>
    </reaction>
</comment>
<dbReference type="GO" id="GO:0004322">
    <property type="term" value="F:ferroxidase activity"/>
    <property type="evidence" value="ECO:0007669"/>
    <property type="project" value="UniProtKB-EC"/>
</dbReference>
<reference evidence="16 17" key="1">
    <citation type="submission" date="2018-07" db="EMBL/GenBank/DDBJ databases">
        <title>The complete nuclear genome of the prasinophyte Chloropicon primus (CCMP1205).</title>
        <authorList>
            <person name="Pombert J.-F."/>
            <person name="Otis C."/>
            <person name="Turmel M."/>
            <person name="Lemieux C."/>
        </authorList>
    </citation>
    <scope>NUCLEOTIDE SEQUENCE [LARGE SCALE GENOMIC DNA]</scope>
    <source>
        <strain evidence="16 17">CCMP1205</strain>
    </source>
</reference>
<dbReference type="InterPro" id="IPR014034">
    <property type="entry name" value="Ferritin_CS"/>
</dbReference>
<evidence type="ECO:0000256" key="11">
    <source>
        <dbReference type="ARBA" id="ARBA00047990"/>
    </source>
</evidence>
<dbReference type="STRING" id="1764295.A0A5B8MV32"/>
<feature type="region of interest" description="Disordered" evidence="14">
    <location>
        <begin position="17"/>
        <end position="42"/>
    </location>
</feature>
<evidence type="ECO:0000259" key="15">
    <source>
        <dbReference type="PROSITE" id="PS50905"/>
    </source>
</evidence>
<feature type="compositionally biased region" description="Polar residues" evidence="14">
    <location>
        <begin position="19"/>
        <end position="29"/>
    </location>
</feature>
<evidence type="ECO:0000256" key="10">
    <source>
        <dbReference type="ARBA" id="ARBA00026060"/>
    </source>
</evidence>
<gene>
    <name evidence="16" type="ORF">A3770_11p61320</name>
</gene>
<proteinExistence type="inferred from homology"/>
<feature type="binding site" evidence="12">
    <location>
        <position position="154"/>
    </location>
    <ligand>
        <name>Fe cation</name>
        <dbReference type="ChEBI" id="CHEBI:24875"/>
        <label>1</label>
    </ligand>
</feature>
<keyword evidence="3 13" id="KW-0409">Iron storage</keyword>
<protein>
    <recommendedName>
        <fullName evidence="13">Ferritin</fullName>
        <ecNumber evidence="13">1.16.3.1</ecNumber>
    </recommendedName>
</protein>
<evidence type="ECO:0000256" key="2">
    <source>
        <dbReference type="ARBA" id="ARBA00007513"/>
    </source>
</evidence>
<dbReference type="EC" id="1.16.3.1" evidence="13"/>
<evidence type="ECO:0000256" key="5">
    <source>
        <dbReference type="ARBA" id="ARBA00022640"/>
    </source>
</evidence>
<dbReference type="GO" id="GO:0006826">
    <property type="term" value="P:iron ion transport"/>
    <property type="evidence" value="ECO:0007669"/>
    <property type="project" value="InterPro"/>
</dbReference>
<comment type="function">
    <text evidence="13">Stores iron in a soluble, non-toxic, readily available form. Important for iron homeostasis. Iron is taken up in the ferrous form and deposited as ferric hydroxides after oxidation.</text>
</comment>
<evidence type="ECO:0000313" key="17">
    <source>
        <dbReference type="Proteomes" id="UP000316726"/>
    </source>
</evidence>
<feature type="binding site" evidence="12">
    <location>
        <position position="200"/>
    </location>
    <ligand>
        <name>Fe cation</name>
        <dbReference type="ChEBI" id="CHEBI:24875"/>
        <label>1</label>
    </ligand>
</feature>
<dbReference type="GO" id="GO:0006879">
    <property type="term" value="P:intracellular iron ion homeostasis"/>
    <property type="evidence" value="ECO:0007669"/>
    <property type="project" value="UniProtKB-KW"/>
</dbReference>
<dbReference type="PANTHER" id="PTHR11431">
    <property type="entry name" value="FERRITIN"/>
    <property type="match status" value="1"/>
</dbReference>
<keyword evidence="5" id="KW-0934">Plastid</keyword>
<dbReference type="InterPro" id="IPR008331">
    <property type="entry name" value="Ferritin_DPS_dom"/>
</dbReference>
<dbReference type="GO" id="GO:0006950">
    <property type="term" value="P:response to stress"/>
    <property type="evidence" value="ECO:0007669"/>
    <property type="project" value="UniProtKB-ARBA"/>
</dbReference>
<evidence type="ECO:0000256" key="8">
    <source>
        <dbReference type="ARBA" id="ARBA00023004"/>
    </source>
</evidence>
<dbReference type="PANTHER" id="PTHR11431:SF75">
    <property type="entry name" value="FERRITIN"/>
    <property type="match status" value="1"/>
</dbReference>
<dbReference type="Pfam" id="PF00210">
    <property type="entry name" value="Ferritin"/>
    <property type="match status" value="1"/>
</dbReference>
<evidence type="ECO:0000256" key="13">
    <source>
        <dbReference type="RuleBase" id="RU361145"/>
    </source>
</evidence>
<keyword evidence="4" id="KW-0150">Chloroplast</keyword>
<dbReference type="Proteomes" id="UP000316726">
    <property type="component" value="Chromosome 11"/>
</dbReference>
<dbReference type="FunFam" id="1.20.1260.10:FF:000006">
    <property type="entry name" value="Ferritin"/>
    <property type="match status" value="1"/>
</dbReference>
<dbReference type="OrthoDB" id="186462at2759"/>
<evidence type="ECO:0000256" key="6">
    <source>
        <dbReference type="ARBA" id="ARBA00022723"/>
    </source>
</evidence>
<evidence type="ECO:0000256" key="3">
    <source>
        <dbReference type="ARBA" id="ARBA00022434"/>
    </source>
</evidence>
<name>A0A5B8MV32_9CHLO</name>
<evidence type="ECO:0000256" key="7">
    <source>
        <dbReference type="ARBA" id="ARBA00023002"/>
    </source>
</evidence>
<evidence type="ECO:0000313" key="16">
    <source>
        <dbReference type="EMBL" id="QDZ23614.1"/>
    </source>
</evidence>
<dbReference type="InterPro" id="IPR009040">
    <property type="entry name" value="Ferritin-like_diiron"/>
</dbReference>
<evidence type="ECO:0000256" key="4">
    <source>
        <dbReference type="ARBA" id="ARBA00022528"/>
    </source>
</evidence>
<evidence type="ECO:0000256" key="12">
    <source>
        <dbReference type="PIRSR" id="PIRSR601519-1"/>
    </source>
</evidence>
<comment type="subunit">
    <text evidence="10">Oligomer of 24 subunits. There are two types of subunits: L (light) chain and H (heavy) chain. The major chain can be light or heavy, depending on the species and tissue type. The functional molecule forms a roughly spherical shell with a diameter of 12 nm and contains a central cavity into which the insoluble mineral iron core is deposited.</text>
</comment>
<sequence>MLFGAARLSSTRATRTSSVVQCKATSNNKGGAGAGGRKQQLWSPRQEKVLVSPLDALNKSDAITGLTLESFDGVSEVTTKQGELHQIEQAKPSESFARKMYAEDCEAAVNRQINIEYSISYLYHSMYAFFDRDNVGLPGFAEYFKKEAEEERAHAEGLIEYQNKRGGKVCLGALMSPITEFDHEEKGEALYAMELALSLEKLNYEKLVGVHRVADEAGDPSLTDFIEGEYLEEQVEAIKKVATYVSQLRRIGKGHAVWDFDQSLAN</sequence>
<dbReference type="InterPro" id="IPR009078">
    <property type="entry name" value="Ferritin-like_SF"/>
</dbReference>
<feature type="binding site" evidence="12">
    <location>
        <position position="116"/>
    </location>
    <ligand>
        <name>Fe cation</name>
        <dbReference type="ChEBI" id="CHEBI:24875"/>
        <label>1</label>
    </ligand>
</feature>
<dbReference type="GO" id="GO:0008199">
    <property type="term" value="F:ferric iron binding"/>
    <property type="evidence" value="ECO:0007669"/>
    <property type="project" value="InterPro"/>
</dbReference>
<comment type="subcellular location">
    <subcellularLocation>
        <location evidence="1">Plastid</location>
        <location evidence="1">Chloroplast</location>
    </subcellularLocation>
</comment>
<keyword evidence="8 12" id="KW-0408">Iron</keyword>
<dbReference type="Gene3D" id="1.20.1260.10">
    <property type="match status" value="1"/>
</dbReference>
<evidence type="ECO:0000256" key="9">
    <source>
        <dbReference type="ARBA" id="ARBA00025111"/>
    </source>
</evidence>
<organism evidence="16 17">
    <name type="scientific">Chloropicon primus</name>
    <dbReference type="NCBI Taxonomy" id="1764295"/>
    <lineage>
        <taxon>Eukaryota</taxon>
        <taxon>Viridiplantae</taxon>
        <taxon>Chlorophyta</taxon>
        <taxon>Chloropicophyceae</taxon>
        <taxon>Chloropicales</taxon>
        <taxon>Chloropicaceae</taxon>
        <taxon>Chloropicon</taxon>
    </lineage>
</organism>
<feature type="binding site" evidence="12">
    <location>
        <position position="151"/>
    </location>
    <ligand>
        <name>Fe cation</name>
        <dbReference type="ChEBI" id="CHEBI:24875"/>
        <label>1</label>
    </ligand>
</feature>
<feature type="binding site" evidence="12">
    <location>
        <position position="234"/>
    </location>
    <ligand>
        <name>Fe cation</name>
        <dbReference type="ChEBI" id="CHEBI:24875"/>
        <label>1</label>
    </ligand>
</feature>
<accession>A0A5B8MV32</accession>
<evidence type="ECO:0000256" key="1">
    <source>
        <dbReference type="ARBA" id="ARBA00004229"/>
    </source>
</evidence>